<sequence>MLRYRGVKQALDAVSRLDAFPKVKEEFVQPTRVGGTLSLISRLVILFLIYHEVTYYMDSRLIFTFVPDTDLQSKLKVHIDLTVAMPCNSIGADILDSTNQNVFSFGILQEEDTWFELCPSQRVHFDYMQHHNSYLRNEYHSIAEILYKSDHAVVYSMPERVVIPKRAHDACRIHGVLTLNKVAGNFHITVGKTIHFNQGHIHLKNIFANTLTNFSHRINRFSFGDHTAGIIHPLEGDEKLFDNGQVMMQYFIEVVPTDVEKFYSHSKTYQYTVRENLQLIDIDKGMQGVAGIYFKYDMSALRVLVRQDRDSVAQFIVRLSSIIAGIVVISGLLSKCMHLIGDLCCKRRHEDTEPLATEANATKGSRDLHYYATGGAFSDGNCGGGPAFAVCHN</sequence>
<protein>
    <recommendedName>
        <fullName evidence="10">Endoplasmic reticulum vesicle transporter C-terminal domain-containing protein</fullName>
    </recommendedName>
</protein>
<dbReference type="PANTHER" id="PTHR10984">
    <property type="entry name" value="ENDOPLASMIC RETICULUM-GOLGI INTERMEDIATE COMPARTMENT PROTEIN"/>
    <property type="match status" value="1"/>
</dbReference>
<reference evidence="9" key="1">
    <citation type="submission" date="2013-03" db="EMBL/GenBank/DDBJ databases">
        <title>The Genome Sequence of Anopheles dirus WRAIR2.</title>
        <authorList>
            <consortium name="The Broad Institute Genomics Platform"/>
            <person name="Neafsey D.E."/>
            <person name="Walton C."/>
            <person name="Walker B."/>
            <person name="Young S.K."/>
            <person name="Zeng Q."/>
            <person name="Gargeya S."/>
            <person name="Fitzgerald M."/>
            <person name="Haas B."/>
            <person name="Abouelleil A."/>
            <person name="Allen A.W."/>
            <person name="Alvarado L."/>
            <person name="Arachchi H.M."/>
            <person name="Berlin A.M."/>
            <person name="Chapman S.B."/>
            <person name="Gainer-Dewar J."/>
            <person name="Goldberg J."/>
            <person name="Griggs A."/>
            <person name="Gujja S."/>
            <person name="Hansen M."/>
            <person name="Howarth C."/>
            <person name="Imamovic A."/>
            <person name="Ireland A."/>
            <person name="Larimer J."/>
            <person name="McCowan C."/>
            <person name="Murphy C."/>
            <person name="Pearson M."/>
            <person name="Poon T.W."/>
            <person name="Priest M."/>
            <person name="Roberts A."/>
            <person name="Saif S."/>
            <person name="Shea T."/>
            <person name="Sisk P."/>
            <person name="Sykes S."/>
            <person name="Wortman J."/>
            <person name="Nusbaum C."/>
            <person name="Birren B."/>
        </authorList>
    </citation>
    <scope>NUCLEOTIDE SEQUENCE [LARGE SCALE GENOMIC DNA]</scope>
    <source>
        <strain evidence="9">WRAIR2</strain>
    </source>
</reference>
<keyword evidence="3" id="KW-0812">Transmembrane</keyword>
<organism evidence="8 9">
    <name type="scientific">Anopheles dirus</name>
    <dbReference type="NCBI Taxonomy" id="7168"/>
    <lineage>
        <taxon>Eukaryota</taxon>
        <taxon>Metazoa</taxon>
        <taxon>Ecdysozoa</taxon>
        <taxon>Arthropoda</taxon>
        <taxon>Hexapoda</taxon>
        <taxon>Insecta</taxon>
        <taxon>Pterygota</taxon>
        <taxon>Neoptera</taxon>
        <taxon>Endopterygota</taxon>
        <taxon>Diptera</taxon>
        <taxon>Nematocera</taxon>
        <taxon>Culicoidea</taxon>
        <taxon>Culicidae</taxon>
        <taxon>Anophelinae</taxon>
        <taxon>Anopheles</taxon>
    </lineage>
</organism>
<dbReference type="Proteomes" id="UP000075884">
    <property type="component" value="Unassembled WGS sequence"/>
</dbReference>
<dbReference type="AlphaFoldDB" id="A0A182NLV7"/>
<dbReference type="Pfam" id="PF07970">
    <property type="entry name" value="COPIIcoated_ERV"/>
    <property type="match status" value="1"/>
</dbReference>
<comment type="subcellular location">
    <subcellularLocation>
        <location evidence="1">Endoplasmic reticulum-Golgi intermediate compartment membrane</location>
        <topology evidence="1">Multi-pass membrane protein</topology>
    </subcellularLocation>
</comment>
<dbReference type="InterPro" id="IPR045888">
    <property type="entry name" value="Erv"/>
</dbReference>
<dbReference type="PANTHER" id="PTHR10984:SF30">
    <property type="entry name" value="ENDOPLASMIC RETICULUM-GOLGI INTERMEDIATE COMPARTMENT PROTEIN 2"/>
    <property type="match status" value="1"/>
</dbReference>
<evidence type="ECO:0000256" key="5">
    <source>
        <dbReference type="ARBA" id="ARBA00023136"/>
    </source>
</evidence>
<evidence type="ECO:0000313" key="8">
    <source>
        <dbReference type="EnsemblMetazoa" id="ADIR008638-PA"/>
    </source>
</evidence>
<dbReference type="VEuPathDB" id="VectorBase:ADIR008638"/>
<accession>A0A182NLV7</accession>
<keyword evidence="9" id="KW-1185">Reference proteome</keyword>
<reference evidence="8" key="2">
    <citation type="submission" date="2020-05" db="UniProtKB">
        <authorList>
            <consortium name="EnsemblMetazoa"/>
        </authorList>
    </citation>
    <scope>IDENTIFICATION</scope>
    <source>
        <strain evidence="8">WRAIR2</strain>
    </source>
</reference>
<dbReference type="GO" id="GO:0006890">
    <property type="term" value="P:retrograde vesicle-mediated transport, Golgi to endoplasmic reticulum"/>
    <property type="evidence" value="ECO:0007669"/>
    <property type="project" value="TreeGrafter"/>
</dbReference>
<keyword evidence="5" id="KW-0472">Membrane</keyword>
<proteinExistence type="inferred from homology"/>
<dbReference type="GO" id="GO:0006888">
    <property type="term" value="P:endoplasmic reticulum to Golgi vesicle-mediated transport"/>
    <property type="evidence" value="ECO:0007669"/>
    <property type="project" value="TreeGrafter"/>
</dbReference>
<evidence type="ECO:0000313" key="9">
    <source>
        <dbReference type="Proteomes" id="UP000075884"/>
    </source>
</evidence>
<evidence type="ECO:0000256" key="1">
    <source>
        <dbReference type="ARBA" id="ARBA00004457"/>
    </source>
</evidence>
<evidence type="ECO:0000259" key="7">
    <source>
        <dbReference type="Pfam" id="PF13850"/>
    </source>
</evidence>
<dbReference type="STRING" id="7168.A0A182NLV7"/>
<evidence type="ECO:0000256" key="2">
    <source>
        <dbReference type="ARBA" id="ARBA00005648"/>
    </source>
</evidence>
<name>A0A182NLV7_9DIPT</name>
<keyword evidence="4" id="KW-1133">Transmembrane helix</keyword>
<feature type="domain" description="Endoplasmic reticulum vesicle transporter C-terminal" evidence="6">
    <location>
        <begin position="165"/>
        <end position="333"/>
    </location>
</feature>
<feature type="domain" description="Endoplasmic reticulum vesicle transporter N-terminal" evidence="7">
    <location>
        <begin position="15"/>
        <end position="101"/>
    </location>
</feature>
<evidence type="ECO:0000259" key="6">
    <source>
        <dbReference type="Pfam" id="PF07970"/>
    </source>
</evidence>
<dbReference type="GO" id="GO:0030134">
    <property type="term" value="C:COPII-coated ER to Golgi transport vesicle"/>
    <property type="evidence" value="ECO:0007669"/>
    <property type="project" value="TreeGrafter"/>
</dbReference>
<dbReference type="GO" id="GO:0033116">
    <property type="term" value="C:endoplasmic reticulum-Golgi intermediate compartment membrane"/>
    <property type="evidence" value="ECO:0007669"/>
    <property type="project" value="UniProtKB-SubCell"/>
</dbReference>
<dbReference type="GO" id="GO:0005783">
    <property type="term" value="C:endoplasmic reticulum"/>
    <property type="evidence" value="ECO:0007669"/>
    <property type="project" value="TreeGrafter"/>
</dbReference>
<dbReference type="InterPro" id="IPR039542">
    <property type="entry name" value="Erv_N"/>
</dbReference>
<evidence type="ECO:0000256" key="4">
    <source>
        <dbReference type="ARBA" id="ARBA00022989"/>
    </source>
</evidence>
<evidence type="ECO:0000256" key="3">
    <source>
        <dbReference type="ARBA" id="ARBA00022692"/>
    </source>
</evidence>
<evidence type="ECO:0008006" key="10">
    <source>
        <dbReference type="Google" id="ProtNLM"/>
    </source>
</evidence>
<comment type="similarity">
    <text evidence="2">Belongs to the ERGIC family.</text>
</comment>
<dbReference type="EnsemblMetazoa" id="ADIR008638-RA">
    <property type="protein sequence ID" value="ADIR008638-PA"/>
    <property type="gene ID" value="ADIR008638"/>
</dbReference>
<dbReference type="InterPro" id="IPR012936">
    <property type="entry name" value="Erv_C"/>
</dbReference>
<dbReference type="Pfam" id="PF13850">
    <property type="entry name" value="ERGIC_N"/>
    <property type="match status" value="1"/>
</dbReference>